<dbReference type="SUPFAM" id="SSF53335">
    <property type="entry name" value="S-adenosyl-L-methionine-dependent methyltransferases"/>
    <property type="match status" value="1"/>
</dbReference>
<dbReference type="PANTHER" id="PTHR46098">
    <property type="entry name" value="TRNA (CYTOSINE(38)-C(5))-METHYLTRANSFERASE"/>
    <property type="match status" value="1"/>
</dbReference>
<gene>
    <name evidence="7" type="ORF">PCOR1329_LOCUS60904</name>
</gene>
<dbReference type="Proteomes" id="UP001189429">
    <property type="component" value="Unassembled WGS sequence"/>
</dbReference>
<keyword evidence="6" id="KW-0812">Transmembrane</keyword>
<dbReference type="NCBIfam" id="TIGR00675">
    <property type="entry name" value="dcm"/>
    <property type="match status" value="1"/>
</dbReference>
<dbReference type="InterPro" id="IPR001525">
    <property type="entry name" value="C5_MeTfrase"/>
</dbReference>
<evidence type="ECO:0000313" key="8">
    <source>
        <dbReference type="Proteomes" id="UP001189429"/>
    </source>
</evidence>
<keyword evidence="8" id="KW-1185">Reference proteome</keyword>
<keyword evidence="2 4" id="KW-0808">Transferase</keyword>
<keyword evidence="6" id="KW-0472">Membrane</keyword>
<dbReference type="InterPro" id="IPR029063">
    <property type="entry name" value="SAM-dependent_MTases_sf"/>
</dbReference>
<dbReference type="Gene3D" id="3.40.50.150">
    <property type="entry name" value="Vaccinia Virus protein VP39"/>
    <property type="match status" value="1"/>
</dbReference>
<name>A0ABN9VU44_9DINO</name>
<feature type="region of interest" description="Disordered" evidence="5">
    <location>
        <begin position="1103"/>
        <end position="1146"/>
    </location>
</feature>
<feature type="region of interest" description="Disordered" evidence="5">
    <location>
        <begin position="893"/>
        <end position="936"/>
    </location>
</feature>
<reference evidence="7" key="1">
    <citation type="submission" date="2023-10" db="EMBL/GenBank/DDBJ databases">
        <authorList>
            <person name="Chen Y."/>
            <person name="Shah S."/>
            <person name="Dougan E. K."/>
            <person name="Thang M."/>
            <person name="Chan C."/>
        </authorList>
    </citation>
    <scope>NUCLEOTIDE SEQUENCE [LARGE SCALE GENOMIC DNA]</scope>
</reference>
<evidence type="ECO:0000256" key="2">
    <source>
        <dbReference type="ARBA" id="ARBA00022679"/>
    </source>
</evidence>
<dbReference type="InterPro" id="IPR050750">
    <property type="entry name" value="C5-MTase"/>
</dbReference>
<keyword evidence="3 4" id="KW-0949">S-adenosyl-L-methionine</keyword>
<organism evidence="7 8">
    <name type="scientific">Prorocentrum cordatum</name>
    <dbReference type="NCBI Taxonomy" id="2364126"/>
    <lineage>
        <taxon>Eukaryota</taxon>
        <taxon>Sar</taxon>
        <taxon>Alveolata</taxon>
        <taxon>Dinophyceae</taxon>
        <taxon>Prorocentrales</taxon>
        <taxon>Prorocentraceae</taxon>
        <taxon>Prorocentrum</taxon>
    </lineage>
</organism>
<evidence type="ECO:0008006" key="9">
    <source>
        <dbReference type="Google" id="ProtNLM"/>
    </source>
</evidence>
<evidence type="ECO:0000256" key="1">
    <source>
        <dbReference type="ARBA" id="ARBA00022603"/>
    </source>
</evidence>
<feature type="active site" evidence="4">
    <location>
        <position position="1384"/>
    </location>
</feature>
<evidence type="ECO:0000256" key="5">
    <source>
        <dbReference type="SAM" id="MobiDB-lite"/>
    </source>
</evidence>
<feature type="transmembrane region" description="Helical" evidence="6">
    <location>
        <begin position="207"/>
        <end position="234"/>
    </location>
</feature>
<evidence type="ECO:0000256" key="3">
    <source>
        <dbReference type="ARBA" id="ARBA00022691"/>
    </source>
</evidence>
<evidence type="ECO:0000313" key="7">
    <source>
        <dbReference type="EMBL" id="CAK0876598.1"/>
    </source>
</evidence>
<feature type="compositionally biased region" description="Acidic residues" evidence="5">
    <location>
        <begin position="1133"/>
        <end position="1143"/>
    </location>
</feature>
<accession>A0ABN9VU44</accession>
<protein>
    <recommendedName>
        <fullName evidence="9">DNA (cytosine-5-)-methyltransferase</fullName>
    </recommendedName>
</protein>
<evidence type="ECO:0000256" key="6">
    <source>
        <dbReference type="SAM" id="Phobius"/>
    </source>
</evidence>
<feature type="compositionally biased region" description="Low complexity" evidence="5">
    <location>
        <begin position="755"/>
        <end position="770"/>
    </location>
</feature>
<sequence>MLIGLDIGEFYSEVVPGFFQFIVLFSLAYGAGAIHLISRTTKGERLVEAWVIRFARECGLAQMSTPSSQWDISTHVHVCAETWGHRGKGPIAKELGLTHFVDNTADCIWSVLYDSAGNASATMQAAVHFTGLNPVGNVSQFSPCCSVQSWRELAVMLELPYVDKAWDMLDPMGPPKMRSINMLPDLLSHLKHHIVQEFGHITYHGGLLLNVLLAQAVSAFAVYLVPALLAVSAMGKRPPPKSSPGSSVKAPRRQLKAKTPDAQVDAAQKSADQKLQDDNMCVKVLAQVHDALETINKDAIFAGVMDMEPLRIGDGGMQAPFSQEEFNNVLSTPPETNSTDHFYLCGGNFLWQSFTWLVNHRVPINHGQIAELQRFSYKHDDPPNRLEFNVAVCVDSANTDVLSHKGAMMRLSSPEPVFAVLFSIAKAIQEGVDEKIRMRWRKVLLTAPFQFEVVPEGEERFWRSQNLRQRLIEAGVVSHMSCRQWVYDIMGFKAAKERELQKSISSLVLAKMYNAKITFAGAANKITISDSFIDSAATVFERVLSQETARHWLEWAEEKMLGECPFKTIAALQALVDRARSPVYISWAVWGITDLWRMELITLGDLSGKKMKDYRTSYIEVLNLKFDMKQYCLYTWLPTLGLKVEQVHKLQEVFEDFGSVRAKMSAYPGEVADTTWLVVWRSEGLNKIADILEDFIYTVNWDMRYKDAVRSKHKINEFLEYDSVQEKLNEIKVELAKEMSVAIDCAQGSAGGGTAASATATETAKPEAAPSGFESLPESEQEQWVKYANKLLSTCVELIPEPKTGAELENALKDSKLNEIRGDPVGLVLYYFDVKGHGESEHRPELRIPSLREPIYTKIVRAVLKARAPPGGLGHIRNGEVAIIMDGGRKGNSNKLIAPWKENTSKEQQKKKKEDDDEDEDEEEDDQDDEKGSVTSSILQLVYTEESLKERRLRNKSSTGSVRQTEWAHMVSSSKICLPERARKHFPGTTAGDTIVGITKPDYSREWQISWKVKKELLGKRNIIRVGGKAKGADDGEGTDKAATAKSISCIGTAMLGYVGIAFNEFHADELLKKLRAELMDDMKNPESKMYVPAYAKAMGCEAAAKPPPPTDTKAKKRAKGKPKAKPAVKPLEEEEPAEPDGEDVPRKELDAIQLHVPLKAALEWHSAAFQIWPLVLSPNVRLPTEFKVGTERRKELDGHIQLLTPLGADLESERLARIKDDTEWRKELDTHLRGLTPLGADLESERLARIKDGTEWRKELDGHLRALRHSVPTLNPSRWIKGGTEWRKELDVSEWRKAPEVPIQLLTCLKKIKFGSDFSGMDGAAIAMLRLNIDFSVLFVSDTHKKCHKLLERHEPKHIYTDIMDVPINDKPYVDVYVFTPPCQDFSANGKQSGADGPHQTGKLMGKALRYIREKKPRLVLFENVFALTHVKFRPVFRGLIKHIRESGCAVYDKVINANTCGLPQDRRRLIIVAIRNDSIKCKFQWPEAHKAVSLKTIMDSKTQQDVPGRLPKNAMGKKRCAKAYSECHQNGIDPRTTPVAVDIDAGEKFQVYGVDECKTITRVRGGCGGPWISTYGRRFTTRELLKAPLLRVGMMVGNSLSPNMAGCVLQEALWSAGLTKEKHEASSAHKSATAEYLSKPALETNEFQDIAKRVAEGESFAKLGKPGRKIAWCLLEAIKEQNRAAIKGAKYIALMRDERAGRLHIRFKAVSASLHIHSGTLGMEKDFGTGASAICAATDRIMRWICTAFHQPQIVEQAWDLTKLNTSLYDHLRRSILCVAIDSAGDEVLGAEMMSDQALALTRLMDQEGVDPAIINREINSFNNAITALFHGNQCLSVFGYTKVMLGLLREPVIWNVGGVMYSIGSEDGVAEEVVEKCIGRMRSWIILARAALDSEFPSWEIGQAPG</sequence>
<dbReference type="PROSITE" id="PS51679">
    <property type="entry name" value="SAM_MT_C5"/>
    <property type="match status" value="1"/>
</dbReference>
<keyword evidence="1 4" id="KW-0489">Methyltransferase</keyword>
<feature type="region of interest" description="Disordered" evidence="5">
    <location>
        <begin position="234"/>
        <end position="271"/>
    </location>
</feature>
<dbReference type="PANTHER" id="PTHR46098:SF1">
    <property type="entry name" value="TRNA (CYTOSINE(38)-C(5))-METHYLTRANSFERASE"/>
    <property type="match status" value="1"/>
</dbReference>
<feature type="transmembrane region" description="Helical" evidence="6">
    <location>
        <begin position="18"/>
        <end position="37"/>
    </location>
</feature>
<dbReference type="EMBL" id="CAUYUJ010017644">
    <property type="protein sequence ID" value="CAK0876598.1"/>
    <property type="molecule type" value="Genomic_DNA"/>
</dbReference>
<dbReference type="Pfam" id="PF00145">
    <property type="entry name" value="DNA_methylase"/>
    <property type="match status" value="1"/>
</dbReference>
<feature type="compositionally biased region" description="Acidic residues" evidence="5">
    <location>
        <begin position="915"/>
        <end position="929"/>
    </location>
</feature>
<comment type="similarity">
    <text evidence="4">Belongs to the class I-like SAM-binding methyltransferase superfamily. C5-methyltransferase family.</text>
</comment>
<feature type="compositionally biased region" description="Basic and acidic residues" evidence="5">
    <location>
        <begin position="903"/>
        <end position="914"/>
    </location>
</feature>
<proteinExistence type="inferred from homology"/>
<feature type="compositionally biased region" description="Basic residues" evidence="5">
    <location>
        <begin position="1115"/>
        <end position="1127"/>
    </location>
</feature>
<feature type="region of interest" description="Disordered" evidence="5">
    <location>
        <begin position="752"/>
        <end position="775"/>
    </location>
</feature>
<comment type="caution">
    <text evidence="7">The sequence shown here is derived from an EMBL/GenBank/DDBJ whole genome shotgun (WGS) entry which is preliminary data.</text>
</comment>
<keyword evidence="6" id="KW-1133">Transmembrane helix</keyword>
<evidence type="ECO:0000256" key="4">
    <source>
        <dbReference type="PROSITE-ProRule" id="PRU01016"/>
    </source>
</evidence>